<reference evidence="2" key="1">
    <citation type="submission" date="2017-02" db="EMBL/GenBank/DDBJ databases">
        <authorList>
            <person name="Varghese N."/>
            <person name="Submissions S."/>
        </authorList>
    </citation>
    <scope>NUCLEOTIDE SEQUENCE [LARGE SCALE GENOMIC DNA]</scope>
    <source>
        <strain evidence="2">DSM 22385</strain>
    </source>
</reference>
<dbReference type="Proteomes" id="UP000189981">
    <property type="component" value="Unassembled WGS sequence"/>
</dbReference>
<sequence length="141" mass="15573">MKNILKLSLLTVGATICFTSQSYKGRELDKTASFNTPFELKLDEKVFLPKAKKELEVSLVTINDNRCPENVQCLTAGKAIAEIKLVSKEGSEIVTKLELNQASAADTITVPLNKTNYSVILSEVDRLYANKAKILIKKQAI</sequence>
<protein>
    <submittedName>
        <fullName evidence="1">Uncharacterized protein</fullName>
    </submittedName>
</protein>
<keyword evidence="2" id="KW-1185">Reference proteome</keyword>
<dbReference type="EMBL" id="FUYR01000001">
    <property type="protein sequence ID" value="SKB29209.1"/>
    <property type="molecule type" value="Genomic_DNA"/>
</dbReference>
<name>A0A1T5A353_9SPHI</name>
<evidence type="ECO:0000313" key="2">
    <source>
        <dbReference type="Proteomes" id="UP000189981"/>
    </source>
</evidence>
<accession>A0A1T5A353</accession>
<dbReference type="STRING" id="572036.SAMN05661099_0246"/>
<proteinExistence type="predicted"/>
<gene>
    <name evidence="1" type="ORF">SAMN05661099_0246</name>
</gene>
<dbReference type="OrthoDB" id="163809at2"/>
<organism evidence="1 2">
    <name type="scientific">Daejeonella lutea</name>
    <dbReference type="NCBI Taxonomy" id="572036"/>
    <lineage>
        <taxon>Bacteria</taxon>
        <taxon>Pseudomonadati</taxon>
        <taxon>Bacteroidota</taxon>
        <taxon>Sphingobacteriia</taxon>
        <taxon>Sphingobacteriales</taxon>
        <taxon>Sphingobacteriaceae</taxon>
        <taxon>Daejeonella</taxon>
    </lineage>
</organism>
<evidence type="ECO:0000313" key="1">
    <source>
        <dbReference type="EMBL" id="SKB29209.1"/>
    </source>
</evidence>
<dbReference type="AlphaFoldDB" id="A0A1T5A353"/>
<dbReference type="RefSeq" id="WP_079700749.1">
    <property type="nucleotide sequence ID" value="NZ_FUYR01000001.1"/>
</dbReference>